<dbReference type="SUPFAM" id="SSF47203">
    <property type="entry name" value="Acyl-CoA dehydrogenase C-terminal domain-like"/>
    <property type="match status" value="1"/>
</dbReference>
<dbReference type="InterPro" id="IPR036250">
    <property type="entry name" value="AcylCo_DH-like_C"/>
</dbReference>
<reference evidence="1 2" key="1">
    <citation type="submission" date="2018-08" db="EMBL/GenBank/DDBJ databases">
        <title>Genetic Globetrotter - A new plasmid hitch-hiking vast phylogenetic and geographic distances.</title>
        <authorList>
            <person name="Vollmers J."/>
            <person name="Petersen J."/>
        </authorList>
    </citation>
    <scope>NUCLEOTIDE SEQUENCE [LARGE SCALE GENOMIC DNA]</scope>
    <source>
        <strain evidence="1 2">DSM 26383</strain>
        <plasmid evidence="2">pridsm_01</plasmid>
    </source>
</reference>
<keyword evidence="1" id="KW-0614">Plasmid</keyword>
<geneLocation type="plasmid" evidence="2">
    <name>pridsm_01</name>
</geneLocation>
<name>A0A5P3AMI4_9RHOB</name>
<dbReference type="KEGG" id="rid:RIdsm_05504"/>
<dbReference type="GO" id="GO:0016627">
    <property type="term" value="F:oxidoreductase activity, acting on the CH-CH group of donors"/>
    <property type="evidence" value="ECO:0007669"/>
    <property type="project" value="InterPro"/>
</dbReference>
<evidence type="ECO:0000313" key="1">
    <source>
        <dbReference type="EMBL" id="QEW29658.1"/>
    </source>
</evidence>
<protein>
    <recommendedName>
        <fullName evidence="3">Acyl-CoA dehydrogenase/oxidase C-terminal domain-containing protein</fullName>
    </recommendedName>
</protein>
<proteinExistence type="predicted"/>
<accession>A0A5P3AMI4</accession>
<sequence>MRTHGGFGFAQEYHVERYFRESVLNFIAPVSEELIFSYVAEKAPGMSKSC</sequence>
<dbReference type="AlphaFoldDB" id="A0A5P3AMI4"/>
<organism evidence="1 2">
    <name type="scientific">Roseovarius indicus</name>
    <dbReference type="NCBI Taxonomy" id="540747"/>
    <lineage>
        <taxon>Bacteria</taxon>
        <taxon>Pseudomonadati</taxon>
        <taxon>Pseudomonadota</taxon>
        <taxon>Alphaproteobacteria</taxon>
        <taxon>Rhodobacterales</taxon>
        <taxon>Roseobacteraceae</taxon>
        <taxon>Roseovarius</taxon>
    </lineage>
</organism>
<dbReference type="EMBL" id="CP031599">
    <property type="protein sequence ID" value="QEW29658.1"/>
    <property type="molecule type" value="Genomic_DNA"/>
</dbReference>
<evidence type="ECO:0008006" key="3">
    <source>
        <dbReference type="Google" id="ProtNLM"/>
    </source>
</evidence>
<dbReference type="Proteomes" id="UP000325785">
    <property type="component" value="Plasmid pRIdsm_01"/>
</dbReference>
<gene>
    <name evidence="1" type="ORF">RIdsm_05504</name>
</gene>
<evidence type="ECO:0000313" key="2">
    <source>
        <dbReference type="Proteomes" id="UP000325785"/>
    </source>
</evidence>